<keyword evidence="2" id="KW-1185">Reference proteome</keyword>
<feature type="non-terminal residue" evidence="1">
    <location>
        <position position="95"/>
    </location>
</feature>
<evidence type="ECO:0000313" key="2">
    <source>
        <dbReference type="Proteomes" id="UP000836387"/>
    </source>
</evidence>
<dbReference type="EMBL" id="CADEHS020000531">
    <property type="protein sequence ID" value="CAG9953508.1"/>
    <property type="molecule type" value="Genomic_DNA"/>
</dbReference>
<sequence length="95" mass="9805">MTQVDKLRDEGYTGQGIKIAVVDSVSFGADLVGDDYTGTNDPTPDDDPMDCVGHGTHVAGIIAAQENQYGFTGAAPGVELGSIEFSVAMGLPPTM</sequence>
<comment type="caution">
    <text evidence="1">The sequence shown here is derived from an EMBL/GenBank/DDBJ whole genome shotgun (WGS) entry which is preliminary data.</text>
</comment>
<evidence type="ECO:0000313" key="1">
    <source>
        <dbReference type="EMBL" id="CAG9953508.1"/>
    </source>
</evidence>
<gene>
    <name evidence="1" type="ORF">CRV2_00019841</name>
</gene>
<reference evidence="1" key="2">
    <citation type="submission" date="2021-10" db="EMBL/GenBank/DDBJ databases">
        <authorList>
            <person name="Piombo E."/>
        </authorList>
    </citation>
    <scope>NUCLEOTIDE SEQUENCE</scope>
</reference>
<organism evidence="1 2">
    <name type="scientific">Clonostachys rosea f. rosea IK726</name>
    <dbReference type="NCBI Taxonomy" id="1349383"/>
    <lineage>
        <taxon>Eukaryota</taxon>
        <taxon>Fungi</taxon>
        <taxon>Dikarya</taxon>
        <taxon>Ascomycota</taxon>
        <taxon>Pezizomycotina</taxon>
        <taxon>Sordariomycetes</taxon>
        <taxon>Hypocreomycetidae</taxon>
        <taxon>Hypocreales</taxon>
        <taxon>Bionectriaceae</taxon>
        <taxon>Clonostachys</taxon>
    </lineage>
</organism>
<reference evidence="1" key="1">
    <citation type="submission" date="2020-04" db="EMBL/GenBank/DDBJ databases">
        <authorList>
            <person name="Broberg M."/>
        </authorList>
    </citation>
    <scope>NUCLEOTIDE SEQUENCE</scope>
</reference>
<accession>A0ACA9UM90</accession>
<proteinExistence type="predicted"/>
<protein>
    <submittedName>
        <fullName evidence="1">Uncharacterized protein</fullName>
    </submittedName>
</protein>
<dbReference type="Proteomes" id="UP000836387">
    <property type="component" value="Unassembled WGS sequence"/>
</dbReference>
<name>A0ACA9UM90_BIOOC</name>